<keyword evidence="2" id="KW-0285">Flavoprotein</keyword>
<keyword evidence="5" id="KW-0503">Monooxygenase</keyword>
<comment type="cofactor">
    <cofactor evidence="1">
        <name>FAD</name>
        <dbReference type="ChEBI" id="CHEBI:57692"/>
    </cofactor>
</comment>
<evidence type="ECO:0000256" key="4">
    <source>
        <dbReference type="ARBA" id="ARBA00023002"/>
    </source>
</evidence>
<name>A0A7K3VMV3_RHILE</name>
<dbReference type="AlphaFoldDB" id="A0A7K3VMV3"/>
<dbReference type="PRINTS" id="PR00420">
    <property type="entry name" value="RNGMNOXGNASE"/>
</dbReference>
<dbReference type="InterPro" id="IPR036188">
    <property type="entry name" value="FAD/NAD-bd_sf"/>
</dbReference>
<dbReference type="GO" id="GO:0071949">
    <property type="term" value="F:FAD binding"/>
    <property type="evidence" value="ECO:0007669"/>
    <property type="project" value="InterPro"/>
</dbReference>
<evidence type="ECO:0000256" key="1">
    <source>
        <dbReference type="ARBA" id="ARBA00001974"/>
    </source>
</evidence>
<keyword evidence="3" id="KW-0274">FAD</keyword>
<dbReference type="RefSeq" id="WP_164048845.1">
    <property type="nucleotide sequence ID" value="NZ_WUFV01000021.1"/>
</dbReference>
<accession>A0A7K3VMV3</accession>
<dbReference type="SUPFAM" id="SSF54373">
    <property type="entry name" value="FAD-linked reductases, C-terminal domain"/>
    <property type="match status" value="1"/>
</dbReference>
<evidence type="ECO:0000313" key="8">
    <source>
        <dbReference type="Proteomes" id="UP000471705"/>
    </source>
</evidence>
<dbReference type="Proteomes" id="UP000471705">
    <property type="component" value="Unassembled WGS sequence"/>
</dbReference>
<proteinExistence type="predicted"/>
<reference evidence="7 8" key="1">
    <citation type="submission" date="2019-12" db="EMBL/GenBank/DDBJ databases">
        <title>Rhizobium genotypes associated with high levels of biological nitrogen fixation by grain legumes in a temperate-maritime cropping system.</title>
        <authorList>
            <person name="Maluk M."/>
            <person name="Francesc Ferrando Molina F."/>
            <person name="Lopez Del Egido L."/>
            <person name="Lafos M."/>
            <person name="Langarica-Fuentes A."/>
            <person name="Gebre Yohannes G."/>
            <person name="Young M.W."/>
            <person name="Martin P."/>
            <person name="Gantlett R."/>
            <person name="Kenicer G."/>
            <person name="Hawes C."/>
            <person name="Begg G.S."/>
            <person name="Quilliam R.S."/>
            <person name="Squire G.R."/>
            <person name="Poole P.S."/>
            <person name="Young P.W."/>
            <person name="Iannetta P.M."/>
            <person name="James E.K."/>
        </authorList>
    </citation>
    <scope>NUCLEOTIDE SEQUENCE [LARGE SCALE GENOMIC DNA]</scope>
    <source>
        <strain evidence="7 8">JHI54</strain>
    </source>
</reference>
<organism evidence="7 8">
    <name type="scientific">Rhizobium leguminosarum</name>
    <dbReference type="NCBI Taxonomy" id="384"/>
    <lineage>
        <taxon>Bacteria</taxon>
        <taxon>Pseudomonadati</taxon>
        <taxon>Pseudomonadota</taxon>
        <taxon>Alphaproteobacteria</taxon>
        <taxon>Hyphomicrobiales</taxon>
        <taxon>Rhizobiaceae</taxon>
        <taxon>Rhizobium/Agrobacterium group</taxon>
        <taxon>Rhizobium</taxon>
    </lineage>
</organism>
<dbReference type="InterPro" id="IPR050493">
    <property type="entry name" value="FAD-dep_Monooxygenase_BioMet"/>
</dbReference>
<dbReference type="GO" id="GO:0004497">
    <property type="term" value="F:monooxygenase activity"/>
    <property type="evidence" value="ECO:0007669"/>
    <property type="project" value="UniProtKB-KW"/>
</dbReference>
<evidence type="ECO:0000259" key="6">
    <source>
        <dbReference type="Pfam" id="PF01494"/>
    </source>
</evidence>
<evidence type="ECO:0000256" key="5">
    <source>
        <dbReference type="ARBA" id="ARBA00023033"/>
    </source>
</evidence>
<dbReference type="Pfam" id="PF01494">
    <property type="entry name" value="FAD_binding_3"/>
    <property type="match status" value="1"/>
</dbReference>
<evidence type="ECO:0000256" key="2">
    <source>
        <dbReference type="ARBA" id="ARBA00022630"/>
    </source>
</evidence>
<keyword evidence="4" id="KW-0560">Oxidoreductase</keyword>
<comment type="caution">
    <text evidence="7">The sequence shown here is derived from an EMBL/GenBank/DDBJ whole genome shotgun (WGS) entry which is preliminary data.</text>
</comment>
<dbReference type="Gene3D" id="3.50.50.60">
    <property type="entry name" value="FAD/NAD(P)-binding domain"/>
    <property type="match status" value="1"/>
</dbReference>
<dbReference type="PANTHER" id="PTHR13789:SF318">
    <property type="entry name" value="GERANYLGERANYL DIPHOSPHATE REDUCTASE"/>
    <property type="match status" value="1"/>
</dbReference>
<dbReference type="InterPro" id="IPR002938">
    <property type="entry name" value="FAD-bd"/>
</dbReference>
<evidence type="ECO:0000313" key="7">
    <source>
        <dbReference type="EMBL" id="NEK18510.1"/>
    </source>
</evidence>
<dbReference type="EMBL" id="WUFV01000021">
    <property type="protein sequence ID" value="NEK18510.1"/>
    <property type="molecule type" value="Genomic_DNA"/>
</dbReference>
<dbReference type="SUPFAM" id="SSF51905">
    <property type="entry name" value="FAD/NAD(P)-binding domain"/>
    <property type="match status" value="1"/>
</dbReference>
<sequence length="386" mass="42092">MAGSKPKIAIVGAGMGGLAAAATLRQVGIDVNVYEQAPKFARIGAGIQMLPNSSRVLRGIGVLDRLQKLAFEPYSHLNRVWDTGEIKRELPMPESLYGAPFLCMHRADLHEALYSVLPPEIVHLGKKLVGLDQTKAGVTLSFADGTKADADAVIGADGVHSLVRDIVVGPDKPIHKGRIAYRAVFDASLMNGGEIQASRTKWWGVDRHIVIYYTAADRSTLYFVTSVPEPADWLTSESWSAKGDVKELRTAYEGFHSEVQMVLNACPDCHKWAILEREPLPRWSDGRVVLLGDACHPMTPYMAQGAATSIEDAAVLARCLAGVDNDDIEGAFRRYEANRKPRTSRIQAISSANTWMSGGNEDTSWLYGYDAWNVPLVGENDMALAG</sequence>
<gene>
    <name evidence="7" type="ORF">GR257_27365</name>
</gene>
<dbReference type="PANTHER" id="PTHR13789">
    <property type="entry name" value="MONOOXYGENASE"/>
    <property type="match status" value="1"/>
</dbReference>
<feature type="domain" description="FAD-binding" evidence="6">
    <location>
        <begin position="7"/>
        <end position="346"/>
    </location>
</feature>
<evidence type="ECO:0000256" key="3">
    <source>
        <dbReference type="ARBA" id="ARBA00022827"/>
    </source>
</evidence>
<protein>
    <submittedName>
        <fullName evidence="7">NAD(P)-binding protein</fullName>
    </submittedName>
</protein>